<dbReference type="PANTHER" id="PTHR10125:SF31">
    <property type="entry name" value="P2X RECEPTOR E"/>
    <property type="match status" value="1"/>
</dbReference>
<evidence type="ECO:0000256" key="3">
    <source>
        <dbReference type="ARBA" id="ARBA00022448"/>
    </source>
</evidence>
<dbReference type="GO" id="GO:0016020">
    <property type="term" value="C:membrane"/>
    <property type="evidence" value="ECO:0007669"/>
    <property type="project" value="TreeGrafter"/>
</dbReference>
<accession>A0A0R3UB97</accession>
<keyword evidence="8" id="KW-1071">Ligand-gated ion channel</keyword>
<dbReference type="OrthoDB" id="494673at2759"/>
<feature type="transmembrane region" description="Helical" evidence="10">
    <location>
        <begin position="46"/>
        <end position="68"/>
    </location>
</feature>
<dbReference type="InterPro" id="IPR027309">
    <property type="entry name" value="P2X_extracellular_dom_sf"/>
</dbReference>
<evidence type="ECO:0000256" key="10">
    <source>
        <dbReference type="SAM" id="Phobius"/>
    </source>
</evidence>
<keyword evidence="9" id="KW-0407">Ion channel</keyword>
<evidence type="ECO:0008006" key="13">
    <source>
        <dbReference type="Google" id="ProtNLM"/>
    </source>
</evidence>
<evidence type="ECO:0000256" key="8">
    <source>
        <dbReference type="ARBA" id="ARBA00023286"/>
    </source>
</evidence>
<reference evidence="11 12" key="1">
    <citation type="submission" date="2018-10" db="EMBL/GenBank/DDBJ databases">
        <authorList>
            <consortium name="Pathogen Informatics"/>
        </authorList>
    </citation>
    <scope>NUCLEOTIDE SEQUENCE [LARGE SCALE GENOMIC DNA]</scope>
</reference>
<comment type="similarity">
    <text evidence="2">Belongs to the P2X receptor family.</text>
</comment>
<keyword evidence="6" id="KW-0406">Ion transport</keyword>
<keyword evidence="3" id="KW-0813">Transport</keyword>
<organism evidence="11 12">
    <name type="scientific">Mesocestoides corti</name>
    <name type="common">Flatworm</name>
    <dbReference type="NCBI Taxonomy" id="53468"/>
    <lineage>
        <taxon>Eukaryota</taxon>
        <taxon>Metazoa</taxon>
        <taxon>Spiralia</taxon>
        <taxon>Lophotrochozoa</taxon>
        <taxon>Platyhelminthes</taxon>
        <taxon>Cestoda</taxon>
        <taxon>Eucestoda</taxon>
        <taxon>Cyclophyllidea</taxon>
        <taxon>Mesocestoididae</taxon>
        <taxon>Mesocestoides</taxon>
    </lineage>
</organism>
<keyword evidence="4 10" id="KW-0812">Transmembrane</keyword>
<protein>
    <recommendedName>
        <fullName evidence="13">Purinergic receptor</fullName>
    </recommendedName>
</protein>
<dbReference type="GO" id="GO:0012505">
    <property type="term" value="C:endomembrane system"/>
    <property type="evidence" value="ECO:0007669"/>
    <property type="project" value="UniProtKB-SubCell"/>
</dbReference>
<sequence length="596" mass="68262">MGRPKARAARLFGRKRVSVRRFCCNHTLEFFTIYEMPKVIRIKGSLVGLLYRFLQLSIVGYFIGWVMIKEKGYQAFENPIHGVSAKVRGTLLSSADHPTGYLARGHVVYTDADLVYPPIQNSGFFLVTRVFSSVDQLQYTCPEASDLLDARCRSDASCPRGGTAGAYVPQEYAHLTNTSWFDFESYGHGPFTGRCLSNTRTCEVFAWCPILEDTDFRDPAWHTTPLFTRASETHNLASTDFLDTSFIEDRKMTMKRDFPGPVEVTPLYDVLNFTVLIRNSIEFPFNKVKRNNMLTWMDNDYLEKCRFNISDKKDQHCPTFLIKDIIVQSGADMFYILNQGGIIDININWDCDLDKALDKCMPTYSFRYLGALTKFDSTMRKMVHMNEKFNLEFATYFGSSQHRRLLHKVNGIQFLITVTGKGRKFSLLEFSMKVGSCLAVVGTATLICDLILTNCSSDKRRYKRTISRLSSLSRSAAFIARLERNCAPPKPPLLRPERLPHVIKFYASGYRERVLAGIRINITNEDGYCLATIVEEDRQCPSIITRRFSPVGIWLRRRGHQCARSERVFSCQHSPNVQPPRATKNRDVYYCVGHDH</sequence>
<evidence type="ECO:0000256" key="2">
    <source>
        <dbReference type="ARBA" id="ARBA00009848"/>
    </source>
</evidence>
<dbReference type="GO" id="GO:0004931">
    <property type="term" value="F:extracellularly ATP-gated monoatomic cation channel activity"/>
    <property type="evidence" value="ECO:0007669"/>
    <property type="project" value="TreeGrafter"/>
</dbReference>
<dbReference type="Gene3D" id="2.60.490.10">
    <property type="entry name" value="atp-gated p2x4 ion channel domain"/>
    <property type="match status" value="1"/>
</dbReference>
<evidence type="ECO:0000256" key="4">
    <source>
        <dbReference type="ARBA" id="ARBA00022692"/>
    </source>
</evidence>
<evidence type="ECO:0000256" key="5">
    <source>
        <dbReference type="ARBA" id="ARBA00022989"/>
    </source>
</evidence>
<name>A0A0R3UB97_MESCO</name>
<dbReference type="EMBL" id="UXSR01001375">
    <property type="protein sequence ID" value="VDD78193.1"/>
    <property type="molecule type" value="Genomic_DNA"/>
</dbReference>
<dbReference type="STRING" id="53468.A0A0R3UB97"/>
<dbReference type="GO" id="GO:0070588">
    <property type="term" value="P:calcium ion transmembrane transport"/>
    <property type="evidence" value="ECO:0007669"/>
    <property type="project" value="TreeGrafter"/>
</dbReference>
<gene>
    <name evidence="11" type="ORF">MCOS_LOCUS4196</name>
</gene>
<evidence type="ECO:0000256" key="7">
    <source>
        <dbReference type="ARBA" id="ARBA00023136"/>
    </source>
</evidence>
<dbReference type="Proteomes" id="UP000267029">
    <property type="component" value="Unassembled WGS sequence"/>
</dbReference>
<comment type="subcellular location">
    <subcellularLocation>
        <location evidence="1">Endomembrane system</location>
    </subcellularLocation>
</comment>
<dbReference type="Pfam" id="PF00864">
    <property type="entry name" value="P2X_receptor"/>
    <property type="match status" value="2"/>
</dbReference>
<evidence type="ECO:0000256" key="1">
    <source>
        <dbReference type="ARBA" id="ARBA00004308"/>
    </source>
</evidence>
<keyword evidence="12" id="KW-1185">Reference proteome</keyword>
<dbReference type="InterPro" id="IPR059116">
    <property type="entry name" value="P2X_receptor"/>
</dbReference>
<dbReference type="AlphaFoldDB" id="A0A0R3UB97"/>
<keyword evidence="5 10" id="KW-1133">Transmembrane helix</keyword>
<dbReference type="GO" id="GO:0098794">
    <property type="term" value="C:postsynapse"/>
    <property type="evidence" value="ECO:0007669"/>
    <property type="project" value="GOC"/>
</dbReference>
<keyword evidence="7 10" id="KW-0472">Membrane</keyword>
<evidence type="ECO:0000256" key="6">
    <source>
        <dbReference type="ARBA" id="ARBA00023065"/>
    </source>
</evidence>
<proteinExistence type="inferred from homology"/>
<dbReference type="PANTHER" id="PTHR10125">
    <property type="entry name" value="P2X PURINOCEPTOR"/>
    <property type="match status" value="1"/>
</dbReference>
<evidence type="ECO:0000313" key="11">
    <source>
        <dbReference type="EMBL" id="VDD78193.1"/>
    </source>
</evidence>
<evidence type="ECO:0000313" key="12">
    <source>
        <dbReference type="Proteomes" id="UP000267029"/>
    </source>
</evidence>
<evidence type="ECO:0000256" key="9">
    <source>
        <dbReference type="ARBA" id="ARBA00023303"/>
    </source>
</evidence>